<sequence length="72" mass="8336">MNGDAIYSEFVTEIGYQLLTSTKIKTEENEKENKEEIKEVSTMDCVIFLIDLISECQSSVFQWDSIELDLNH</sequence>
<protein>
    <submittedName>
        <fullName evidence="1">Uncharacterized protein</fullName>
    </submittedName>
</protein>
<proteinExistence type="predicted"/>
<reference evidence="1" key="2">
    <citation type="submission" date="2024-08" db="EMBL/GenBank/DDBJ databases">
        <title>Draft genome assembly of Entamoeba nuttalli using a combination of long-read and short-read sequencing data.</title>
        <authorList>
            <person name="Tanaka M."/>
            <person name="Tachibana H."/>
        </authorList>
    </citation>
    <scope>NUCLEOTIDE SEQUENCE</scope>
    <source>
        <strain evidence="1">P19-061405</strain>
    </source>
</reference>
<comment type="caution">
    <text evidence="1">The sequence shown here is derived from an EMBL/GenBank/DDBJ whole genome shotgun (WGS) entry which is preliminary data.</text>
</comment>
<gene>
    <name evidence="1" type="ORF">ENUP19_0102G0037</name>
    <name evidence="2" type="ORF">ENUP19_0311G0033</name>
</gene>
<organism evidence="1 3">
    <name type="scientific">Entamoeba nuttalli</name>
    <dbReference type="NCBI Taxonomy" id="412467"/>
    <lineage>
        <taxon>Eukaryota</taxon>
        <taxon>Amoebozoa</taxon>
        <taxon>Evosea</taxon>
        <taxon>Archamoebae</taxon>
        <taxon>Mastigamoebida</taxon>
        <taxon>Entamoebidae</taxon>
        <taxon>Entamoeba</taxon>
    </lineage>
</organism>
<accession>A0ABQ0DHK6</accession>
<evidence type="ECO:0000313" key="2">
    <source>
        <dbReference type="EMBL" id="GAB1226947.1"/>
    </source>
</evidence>
<evidence type="ECO:0000313" key="3">
    <source>
        <dbReference type="Proteomes" id="UP001628156"/>
    </source>
</evidence>
<evidence type="ECO:0000313" key="1">
    <source>
        <dbReference type="EMBL" id="GAB1222338.1"/>
    </source>
</evidence>
<keyword evidence="3" id="KW-1185">Reference proteome</keyword>
<dbReference type="EMBL" id="BAAFRS010000102">
    <property type="protein sequence ID" value="GAB1222338.1"/>
    <property type="molecule type" value="Genomic_DNA"/>
</dbReference>
<name>A0ABQ0DHK6_9EUKA</name>
<dbReference type="EMBL" id="BAAFRS010000311">
    <property type="protein sequence ID" value="GAB1226947.1"/>
    <property type="molecule type" value="Genomic_DNA"/>
</dbReference>
<dbReference type="Proteomes" id="UP001628156">
    <property type="component" value="Unassembled WGS sequence"/>
</dbReference>
<reference evidence="1 3" key="1">
    <citation type="journal article" date="2019" name="PLoS Negl. Trop. Dis.">
        <title>Whole genome sequencing of Entamoeba nuttalli reveals mammalian host-related molecular signatures and a novel octapeptide-repeat surface protein.</title>
        <authorList>
            <person name="Tanaka M."/>
            <person name="Makiuchi T."/>
            <person name="Komiyama T."/>
            <person name="Shiina T."/>
            <person name="Osaki K."/>
            <person name="Tachibana H."/>
        </authorList>
    </citation>
    <scope>NUCLEOTIDE SEQUENCE [LARGE SCALE GENOMIC DNA]</scope>
    <source>
        <strain evidence="1 3">P19-061405</strain>
    </source>
</reference>